<feature type="region of interest" description="Disordered" evidence="1">
    <location>
        <begin position="234"/>
        <end position="254"/>
    </location>
</feature>
<dbReference type="Pfam" id="PF20497">
    <property type="entry name" value="SWI-SNF_Ssr4_C"/>
    <property type="match status" value="1"/>
</dbReference>
<dbReference type="RefSeq" id="XP_008087517.1">
    <property type="nucleotide sequence ID" value="XM_008089326.1"/>
</dbReference>
<dbReference type="InterPro" id="IPR046464">
    <property type="entry name" value="SWI-SNF_Ssr4_C"/>
</dbReference>
<feature type="region of interest" description="Disordered" evidence="1">
    <location>
        <begin position="467"/>
        <end position="496"/>
    </location>
</feature>
<evidence type="ECO:0000256" key="1">
    <source>
        <dbReference type="SAM" id="MobiDB-lite"/>
    </source>
</evidence>
<sequence length="720" mass="77812">MQEPSQGIHRDLQPHVHLLSTYRFPSLHSLHPEKVAEWLLGAPKIARDTAPFYWTYLDRPPPTSIFLTWQSQSLGTEFPSDGYIWAPREESFQLEINGGYTIEMYHYKVGYAPGEPVALHARRRYRLLPSKRPGAPMPDPCLWITHYTQAEPADRIPSNLIPIDARGHQSISTRAYLHAQGQIVQKDFMLNDRTNWPQIAFPRNQPRAAPIYGNSAPPPRMPQHISYPPQHPTVGPPAKRVRTQPTTNPAAPGSAIAVLDVDDEEDTSRGDLFDHTTPREISESRYKQNHEWMEEVLSSPYAINQLIPADLGLGVRGQLVRLTEGIFDAPLNPDTDVVKHNYVGKLDPEKAELFRKRVGDEISQTNKEMEKIKAKHAKRMAKFKRGSLITQAEKQLRTAVNDPAATGPEYWRLEGKIDTEDGDDTPPVTQTPSKVSDILAQVEASLGRHAAVVQELICVQKGGYEEPVARPSPRAPVVPSPRVSPPASNNGSQNSGVLVGDADIEMGGSAAGLLDQYHTGLSSNATPASGGFPTPQPHLQAPSSAGTPNLTGASPRPMGQTSMHQMPHNEVNMSNMGQTTEQPLDNGGSGDWVVVPPGGVSPSNNIAQAPIHTMQSSHMNAPTAGTPASAPLTGNPSPHPTGSSNQTPLADFHTSPNDFADLGDLDSAGDALAGYGEGLGGDSGGLGDLTMDMDGGMDDSAFGDAFHGVENPGDNEHDGL</sequence>
<evidence type="ECO:0000313" key="5">
    <source>
        <dbReference type="Proteomes" id="UP000016922"/>
    </source>
</evidence>
<feature type="domain" description="SWI/SNF and RSC complexes subunit Ssr4 C-terminal" evidence="3">
    <location>
        <begin position="261"/>
        <end position="712"/>
    </location>
</feature>
<feature type="compositionally biased region" description="Polar residues" evidence="1">
    <location>
        <begin position="632"/>
        <end position="648"/>
    </location>
</feature>
<feature type="compositionally biased region" description="Low complexity" evidence="1">
    <location>
        <begin position="591"/>
        <end position="603"/>
    </location>
</feature>
<keyword evidence="5" id="KW-1185">Reference proteome</keyword>
<evidence type="ECO:0000313" key="4">
    <source>
        <dbReference type="EMBL" id="EPE26198.1"/>
    </source>
</evidence>
<feature type="region of interest" description="Disordered" evidence="1">
    <location>
        <begin position="522"/>
        <end position="663"/>
    </location>
</feature>
<feature type="compositionally biased region" description="Gly residues" evidence="1">
    <location>
        <begin position="678"/>
        <end position="687"/>
    </location>
</feature>
<feature type="domain" description="SWI/SNF and RSC complexes subunit Ssr4 N-terminal" evidence="2">
    <location>
        <begin position="2"/>
        <end position="208"/>
    </location>
</feature>
<feature type="compositionally biased region" description="Polar residues" evidence="1">
    <location>
        <begin position="571"/>
        <end position="583"/>
    </location>
</feature>
<name>S3DHZ8_GLAL2</name>
<dbReference type="InterPro" id="IPR013859">
    <property type="entry name" value="Ssr4_N"/>
</dbReference>
<feature type="region of interest" description="Disordered" evidence="1">
    <location>
        <begin position="678"/>
        <end position="720"/>
    </location>
</feature>
<feature type="compositionally biased region" description="Low complexity" evidence="1">
    <location>
        <begin position="688"/>
        <end position="705"/>
    </location>
</feature>
<evidence type="ECO:0000259" key="3">
    <source>
        <dbReference type="Pfam" id="PF20497"/>
    </source>
</evidence>
<dbReference type="HOGENOM" id="CLU_013398_1_0_1"/>
<feature type="compositionally biased region" description="Pro residues" evidence="1">
    <location>
        <begin position="473"/>
        <end position="484"/>
    </location>
</feature>
<evidence type="ECO:0008006" key="6">
    <source>
        <dbReference type="Google" id="ProtNLM"/>
    </source>
</evidence>
<accession>S3DHZ8</accession>
<reference evidence="4 5" key="1">
    <citation type="journal article" date="2013" name="BMC Genomics">
        <title>Genomics-driven discovery of the pneumocandin biosynthetic gene cluster in the fungus Glarea lozoyensis.</title>
        <authorList>
            <person name="Chen L."/>
            <person name="Yue Q."/>
            <person name="Zhang X."/>
            <person name="Xiang M."/>
            <person name="Wang C."/>
            <person name="Li S."/>
            <person name="Che Y."/>
            <person name="Ortiz-Lopez F.J."/>
            <person name="Bills G.F."/>
            <person name="Liu X."/>
            <person name="An Z."/>
        </authorList>
    </citation>
    <scope>NUCLEOTIDE SEQUENCE [LARGE SCALE GENOMIC DNA]</scope>
    <source>
        <strain evidence="5">ATCC 20868 / MF5171</strain>
    </source>
</reference>
<dbReference type="KEGG" id="glz:GLAREA_02110"/>
<dbReference type="STRING" id="1116229.S3DHZ8"/>
<dbReference type="Pfam" id="PF08549">
    <property type="entry name" value="SWI-SNF_Ssr4_N"/>
    <property type="match status" value="1"/>
</dbReference>
<dbReference type="EMBL" id="KE145371">
    <property type="protein sequence ID" value="EPE26198.1"/>
    <property type="molecule type" value="Genomic_DNA"/>
</dbReference>
<organism evidence="4 5">
    <name type="scientific">Glarea lozoyensis (strain ATCC 20868 / MF5171)</name>
    <dbReference type="NCBI Taxonomy" id="1116229"/>
    <lineage>
        <taxon>Eukaryota</taxon>
        <taxon>Fungi</taxon>
        <taxon>Dikarya</taxon>
        <taxon>Ascomycota</taxon>
        <taxon>Pezizomycotina</taxon>
        <taxon>Leotiomycetes</taxon>
        <taxon>Helotiales</taxon>
        <taxon>Helotiaceae</taxon>
        <taxon>Glarea</taxon>
    </lineage>
</organism>
<dbReference type="AlphaFoldDB" id="S3DHZ8"/>
<proteinExistence type="predicted"/>
<dbReference type="OMA" id="RKEFMLH"/>
<dbReference type="GO" id="GO:0006338">
    <property type="term" value="P:chromatin remodeling"/>
    <property type="evidence" value="ECO:0007669"/>
    <property type="project" value="InterPro"/>
</dbReference>
<dbReference type="OrthoDB" id="5321006at2759"/>
<dbReference type="Proteomes" id="UP000016922">
    <property type="component" value="Unassembled WGS sequence"/>
</dbReference>
<gene>
    <name evidence="4" type="ORF">GLAREA_02110</name>
</gene>
<feature type="compositionally biased region" description="Polar residues" evidence="1">
    <location>
        <begin position="541"/>
        <end position="552"/>
    </location>
</feature>
<dbReference type="GeneID" id="19461168"/>
<dbReference type="eggNOG" id="ENOG502S04K">
    <property type="taxonomic scope" value="Eukaryota"/>
</dbReference>
<evidence type="ECO:0000259" key="2">
    <source>
        <dbReference type="Pfam" id="PF08549"/>
    </source>
</evidence>
<protein>
    <recommendedName>
        <fullName evidence="6">DUF1750-domain-containing protein</fullName>
    </recommendedName>
</protein>